<dbReference type="STRING" id="1890683.A0A427Y3F0"/>
<dbReference type="InterPro" id="IPR036005">
    <property type="entry name" value="Creatinase/aminopeptidase-like"/>
</dbReference>
<reference evidence="2 3" key="1">
    <citation type="submission" date="2018-11" db="EMBL/GenBank/DDBJ databases">
        <title>Genome sequence of Saitozyma podzolica DSM 27192.</title>
        <authorList>
            <person name="Aliyu H."/>
            <person name="Gorte O."/>
            <person name="Ochsenreither K."/>
        </authorList>
    </citation>
    <scope>NUCLEOTIDE SEQUENCE [LARGE SCALE GENOMIC DNA]</scope>
    <source>
        <strain evidence="2 3">DSM 27192</strain>
    </source>
</reference>
<dbReference type="OrthoDB" id="9995434at2759"/>
<accession>A0A427Y3F0</accession>
<name>A0A427Y3F0_9TREE</name>
<sequence>MTCIPPHMRDRVLPHLDGSTEQERSAIVPSCSEASVTTVRNQAPVFSEKTHFLEPQMSEKGGLPLYAEPPKRWWSGLRYQKLLLHFATCYTVFLLYRQSRYSSDYIAPLSHTFQSECSALLTPTSATYVDRLSKLVDALNLFEAPAGRIPAAGWIAEPGPSAEYFLGGFSSRDWWLSERPFLISMTPSNTDRTKPNVTLLTPEFERLRAEGVNLPEQVRPYITWLSWQEDESPYEKLIGHIKSEVTATGLDGKARSFIYGGLREESRKAGQLAHAEAMEVSSMAERGAEGSPMAPVAQALQLIRERKDEREVGLLRCANQMTLHAIRHTRRRMHIGITESATRKILEEEMAKTGLVEGDGLVLFGENAALPHGSGTDRVLGVHDLVLIDAGGKWGGYVSDITRTFALPKSKIPRSHLDIWETVRRAQYAPYRLLLSSNSTLPPRLAELDIAARKVISDHMFSLNGERPSSNSPDFSVFTHRLGHGIGLEGHEDPYLVQGPLGETKAQPGHVFSLEPGVYIPAAKEGKALKGNSGDLSGVGVRLEDCFVVTVDEEGRLGGEWLTGPVHAWGEV</sequence>
<dbReference type="Gene3D" id="3.40.350.10">
    <property type="entry name" value="Creatinase/prolidase N-terminal domain"/>
    <property type="match status" value="1"/>
</dbReference>
<proteinExistence type="predicted"/>
<dbReference type="InterPro" id="IPR029149">
    <property type="entry name" value="Creatin/AminoP/Spt16_N"/>
</dbReference>
<dbReference type="InterPro" id="IPR000994">
    <property type="entry name" value="Pept_M24"/>
</dbReference>
<evidence type="ECO:0000313" key="3">
    <source>
        <dbReference type="Proteomes" id="UP000279259"/>
    </source>
</evidence>
<feature type="domain" description="Peptidase M24" evidence="1">
    <location>
        <begin position="314"/>
        <end position="550"/>
    </location>
</feature>
<dbReference type="PANTHER" id="PTHR46112">
    <property type="entry name" value="AMINOPEPTIDASE"/>
    <property type="match status" value="1"/>
</dbReference>
<evidence type="ECO:0000313" key="2">
    <source>
        <dbReference type="EMBL" id="RSH85601.1"/>
    </source>
</evidence>
<organism evidence="2 3">
    <name type="scientific">Saitozyma podzolica</name>
    <dbReference type="NCBI Taxonomy" id="1890683"/>
    <lineage>
        <taxon>Eukaryota</taxon>
        <taxon>Fungi</taxon>
        <taxon>Dikarya</taxon>
        <taxon>Basidiomycota</taxon>
        <taxon>Agaricomycotina</taxon>
        <taxon>Tremellomycetes</taxon>
        <taxon>Tremellales</taxon>
        <taxon>Trimorphomycetaceae</taxon>
        <taxon>Saitozyma</taxon>
    </lineage>
</organism>
<gene>
    <name evidence="2" type="ORF">EHS25_003740</name>
</gene>
<protein>
    <recommendedName>
        <fullName evidence="1">Peptidase M24 domain-containing protein</fullName>
    </recommendedName>
</protein>
<evidence type="ECO:0000259" key="1">
    <source>
        <dbReference type="Pfam" id="PF00557"/>
    </source>
</evidence>
<comment type="caution">
    <text evidence="2">The sequence shown here is derived from an EMBL/GenBank/DDBJ whole genome shotgun (WGS) entry which is preliminary data.</text>
</comment>
<dbReference type="EMBL" id="RSCD01000019">
    <property type="protein sequence ID" value="RSH85601.1"/>
    <property type="molecule type" value="Genomic_DNA"/>
</dbReference>
<dbReference type="InterPro" id="IPR050659">
    <property type="entry name" value="Peptidase_M24B"/>
</dbReference>
<dbReference type="PANTHER" id="PTHR46112:SF2">
    <property type="entry name" value="XAA-PRO AMINOPEPTIDASE P-RELATED"/>
    <property type="match status" value="1"/>
</dbReference>
<dbReference type="SUPFAM" id="SSF55920">
    <property type="entry name" value="Creatinase/aminopeptidase"/>
    <property type="match status" value="1"/>
</dbReference>
<dbReference type="Proteomes" id="UP000279259">
    <property type="component" value="Unassembled WGS sequence"/>
</dbReference>
<dbReference type="Gene3D" id="3.90.230.10">
    <property type="entry name" value="Creatinase/methionine aminopeptidase superfamily"/>
    <property type="match status" value="1"/>
</dbReference>
<dbReference type="Pfam" id="PF00557">
    <property type="entry name" value="Peptidase_M24"/>
    <property type="match status" value="1"/>
</dbReference>
<dbReference type="AlphaFoldDB" id="A0A427Y3F0"/>
<keyword evidence="3" id="KW-1185">Reference proteome</keyword>